<dbReference type="SUPFAM" id="SSF56112">
    <property type="entry name" value="Protein kinase-like (PK-like)"/>
    <property type="match status" value="1"/>
</dbReference>
<evidence type="ECO:0000313" key="3">
    <source>
        <dbReference type="EMBL" id="CBJ30531.1"/>
    </source>
</evidence>
<evidence type="ECO:0000259" key="2">
    <source>
        <dbReference type="PROSITE" id="PS50011"/>
    </source>
</evidence>
<dbReference type="STRING" id="2880.D7FPS4"/>
<dbReference type="InterPro" id="IPR011009">
    <property type="entry name" value="Kinase-like_dom_sf"/>
</dbReference>
<dbReference type="PANTHER" id="PTHR13902">
    <property type="entry name" value="SERINE/THREONINE-PROTEIN KINASE WNK WITH NO LYSINE -RELATED"/>
    <property type="match status" value="1"/>
</dbReference>
<dbReference type="Proteomes" id="UP000002630">
    <property type="component" value="Linkage Group LG13"/>
</dbReference>
<dbReference type="Gene3D" id="3.30.200.20">
    <property type="entry name" value="Phosphorylase Kinase, domain 1"/>
    <property type="match status" value="1"/>
</dbReference>
<organism evidence="3 4">
    <name type="scientific">Ectocarpus siliculosus</name>
    <name type="common">Brown alga</name>
    <name type="synonym">Conferva siliculosa</name>
    <dbReference type="NCBI Taxonomy" id="2880"/>
    <lineage>
        <taxon>Eukaryota</taxon>
        <taxon>Sar</taxon>
        <taxon>Stramenopiles</taxon>
        <taxon>Ochrophyta</taxon>
        <taxon>PX clade</taxon>
        <taxon>Phaeophyceae</taxon>
        <taxon>Ectocarpales</taxon>
        <taxon>Ectocarpaceae</taxon>
        <taxon>Ectocarpus</taxon>
    </lineage>
</organism>
<dbReference type="InterPro" id="IPR050588">
    <property type="entry name" value="WNK_Ser-Thr_kinase"/>
</dbReference>
<keyword evidence="4" id="KW-1185">Reference proteome</keyword>
<feature type="compositionally biased region" description="Low complexity" evidence="1">
    <location>
        <begin position="603"/>
        <end position="616"/>
    </location>
</feature>
<dbReference type="eggNOG" id="KOG0584">
    <property type="taxonomic scope" value="Eukaryota"/>
</dbReference>
<dbReference type="OrthoDB" id="4062651at2759"/>
<evidence type="ECO:0000313" key="4">
    <source>
        <dbReference type="Proteomes" id="UP000002630"/>
    </source>
</evidence>
<protein>
    <recommendedName>
        <fullName evidence="2">Protein kinase domain-containing protein</fullName>
    </recommendedName>
</protein>
<dbReference type="EMBL" id="FN649738">
    <property type="protein sequence ID" value="CBJ30531.1"/>
    <property type="molecule type" value="Genomic_DNA"/>
</dbReference>
<dbReference type="Gene3D" id="1.10.510.10">
    <property type="entry name" value="Transferase(Phosphotransferase) domain 1"/>
    <property type="match status" value="1"/>
</dbReference>
<dbReference type="AlphaFoldDB" id="D7FPS4"/>
<proteinExistence type="predicted"/>
<reference evidence="3 4" key="1">
    <citation type="journal article" date="2010" name="Nature">
        <title>The Ectocarpus genome and the independent evolution of multicellularity in brown algae.</title>
        <authorList>
            <person name="Cock J.M."/>
            <person name="Sterck L."/>
            <person name="Rouze P."/>
            <person name="Scornet D."/>
            <person name="Allen A.E."/>
            <person name="Amoutzias G."/>
            <person name="Anthouard V."/>
            <person name="Artiguenave F."/>
            <person name="Aury J.M."/>
            <person name="Badger J.H."/>
            <person name="Beszteri B."/>
            <person name="Billiau K."/>
            <person name="Bonnet E."/>
            <person name="Bothwell J.H."/>
            <person name="Bowler C."/>
            <person name="Boyen C."/>
            <person name="Brownlee C."/>
            <person name="Carrano C.J."/>
            <person name="Charrier B."/>
            <person name="Cho G.Y."/>
            <person name="Coelho S.M."/>
            <person name="Collen J."/>
            <person name="Corre E."/>
            <person name="Da Silva C."/>
            <person name="Delage L."/>
            <person name="Delaroque N."/>
            <person name="Dittami S.M."/>
            <person name="Doulbeau S."/>
            <person name="Elias M."/>
            <person name="Farnham G."/>
            <person name="Gachon C.M."/>
            <person name="Gschloessl B."/>
            <person name="Heesch S."/>
            <person name="Jabbari K."/>
            <person name="Jubin C."/>
            <person name="Kawai H."/>
            <person name="Kimura K."/>
            <person name="Kloareg B."/>
            <person name="Kupper F.C."/>
            <person name="Lang D."/>
            <person name="Le Bail A."/>
            <person name="Leblanc C."/>
            <person name="Lerouge P."/>
            <person name="Lohr M."/>
            <person name="Lopez P.J."/>
            <person name="Martens C."/>
            <person name="Maumus F."/>
            <person name="Michel G."/>
            <person name="Miranda-Saavedra D."/>
            <person name="Morales J."/>
            <person name="Moreau H."/>
            <person name="Motomura T."/>
            <person name="Nagasato C."/>
            <person name="Napoli C.A."/>
            <person name="Nelson D.R."/>
            <person name="Nyvall-Collen P."/>
            <person name="Peters A.F."/>
            <person name="Pommier C."/>
            <person name="Potin P."/>
            <person name="Poulain J."/>
            <person name="Quesneville H."/>
            <person name="Read B."/>
            <person name="Rensing S.A."/>
            <person name="Ritter A."/>
            <person name="Rousvoal S."/>
            <person name="Samanta M."/>
            <person name="Samson G."/>
            <person name="Schroeder D.C."/>
            <person name="Segurens B."/>
            <person name="Strittmatter M."/>
            <person name="Tonon T."/>
            <person name="Tregear J.W."/>
            <person name="Valentin K."/>
            <person name="von Dassow P."/>
            <person name="Yamagishi T."/>
            <person name="Van de Peer Y."/>
            <person name="Wincker P."/>
        </authorList>
    </citation>
    <scope>NUCLEOTIDE SEQUENCE [LARGE SCALE GENOMIC DNA]</scope>
    <source>
        <strain evidence="4">Ec32 / CCAP1310/4</strain>
    </source>
</reference>
<dbReference type="EMBL" id="FN648374">
    <property type="protein sequence ID" value="CBJ30531.1"/>
    <property type="molecule type" value="Genomic_DNA"/>
</dbReference>
<gene>
    <name evidence="3" type="ORF">Esi_0199_0008</name>
</gene>
<feature type="compositionally biased region" description="Low complexity" evidence="1">
    <location>
        <begin position="483"/>
        <end position="494"/>
    </location>
</feature>
<feature type="region of interest" description="Disordered" evidence="1">
    <location>
        <begin position="575"/>
        <end position="681"/>
    </location>
</feature>
<dbReference type="PROSITE" id="PS50011">
    <property type="entry name" value="PROTEIN_KINASE_DOM"/>
    <property type="match status" value="1"/>
</dbReference>
<feature type="region of interest" description="Disordered" evidence="1">
    <location>
        <begin position="1"/>
        <end position="58"/>
    </location>
</feature>
<feature type="compositionally biased region" description="Acidic residues" evidence="1">
    <location>
        <begin position="294"/>
        <end position="308"/>
    </location>
</feature>
<dbReference type="InParanoid" id="D7FPS4"/>
<sequence length="681" mass="71314">MAGPGRCPRRKSRGASLGDFVLHEVPHPSAASSGSSPPQDNTTDTSPALPTMVETSPDGRFRYVKGGSRGAAGTAYDTENGLLVGWNELNLRELPPDERSSMKRTIDLLQGLKHDHVLGVRRYWEASRAGPAERQSRALPWQSGETSAGEGERVVFLTTPCTTLEAFVDTKVEFLRWRVVKRWSRQILEALLFLHDQSPPVVHNTIYIDPSKNHLFVGGVCDIAAPPPATRSNGMLSSSESGGGGGGGPMNWGNKAWGLVSGGGMNCGLHSAAAEHHNHHRHVGKESDDQSAAPEEEEEEVEEEEEEDGRARDVRGFGTVVIEMILKGRLDPALAEDERFLEMLSVFSGWPESVVDLLRSCRAPINEPSLIKRYNFQRPSAEQLLRHPFLELGNDLDDEAVYGDPTLVAAAFAAVHGHGGFAHQLLPGASLPVPLCPARCGGGGGTTCSNTPTSSTDFAAWSSCGGGGAGHGHHTPSCVSTESPSPSSPSAAPSFGGVPTVPSSPAMAAAVAMSAAVGPFASQGGLGPYTNGGGGGGSGYEDFSSLLPAGVTPTAYANAKAIAARMQHAAHPYSNGAGAAPFHHPTNVYDDDGQGEERVGRNRSASAGEGMRSGGSRSEDTGIGGYGFGVSQREEGGGGSAAAAGRPRSASEDAVWDMLPSDESQCRRPFSVSAVEGRHGY</sequence>
<accession>D7FPS4</accession>
<feature type="compositionally biased region" description="Polar residues" evidence="1">
    <location>
        <begin position="39"/>
        <end position="48"/>
    </location>
</feature>
<feature type="compositionally biased region" description="Low complexity" evidence="1">
    <location>
        <begin position="27"/>
        <end position="38"/>
    </location>
</feature>
<dbReference type="InterPro" id="IPR000719">
    <property type="entry name" value="Prot_kinase_dom"/>
</dbReference>
<evidence type="ECO:0000256" key="1">
    <source>
        <dbReference type="SAM" id="MobiDB-lite"/>
    </source>
</evidence>
<feature type="region of interest" description="Disordered" evidence="1">
    <location>
        <begin position="471"/>
        <end position="498"/>
    </location>
</feature>
<dbReference type="GO" id="GO:0004672">
    <property type="term" value="F:protein kinase activity"/>
    <property type="evidence" value="ECO:0007669"/>
    <property type="project" value="InterPro"/>
</dbReference>
<name>D7FPS4_ECTSI</name>
<dbReference type="GO" id="GO:0005524">
    <property type="term" value="F:ATP binding"/>
    <property type="evidence" value="ECO:0007669"/>
    <property type="project" value="InterPro"/>
</dbReference>
<feature type="domain" description="Protein kinase" evidence="2">
    <location>
        <begin position="61"/>
        <end position="390"/>
    </location>
</feature>
<feature type="region of interest" description="Disordered" evidence="1">
    <location>
        <begin position="274"/>
        <end position="312"/>
    </location>
</feature>